<dbReference type="NCBIfam" id="TIGR03057">
    <property type="entry name" value="xxxLxxG_by_4"/>
    <property type="match status" value="2"/>
</dbReference>
<keyword evidence="1" id="KW-0732">Signal</keyword>
<proteinExistence type="predicted"/>
<name>N4W9H1_9BACI</name>
<feature type="signal peptide" evidence="1">
    <location>
        <begin position="1"/>
        <end position="24"/>
    </location>
</feature>
<dbReference type="OrthoDB" id="9815841at2"/>
<accession>N4W9H1</accession>
<organism evidence="2 3">
    <name type="scientific">Gracilibacillus halophilus YIM-C55.5</name>
    <dbReference type="NCBI Taxonomy" id="1308866"/>
    <lineage>
        <taxon>Bacteria</taxon>
        <taxon>Bacillati</taxon>
        <taxon>Bacillota</taxon>
        <taxon>Bacilli</taxon>
        <taxon>Bacillales</taxon>
        <taxon>Bacillaceae</taxon>
        <taxon>Gracilibacillus</taxon>
    </lineage>
</organism>
<evidence type="ECO:0000256" key="1">
    <source>
        <dbReference type="SAM" id="SignalP"/>
    </source>
</evidence>
<gene>
    <name evidence="2" type="ORF">J416_13509</name>
</gene>
<feature type="chain" id="PRO_5004123786" evidence="1">
    <location>
        <begin position="25"/>
        <end position="603"/>
    </location>
</feature>
<sequence>MKMKRVLLLLLVSILLIPPFPINAANDDATKTESDGSFSEKDEVVYATLSPSGEKNDMYVVNSFQVKDQGTIIDYGNYSSVKNLTDLTEINRNDNKIEFTATEDTFYYQGNIQEQPLPWEIDLTYKLDGKQMSPEQLLGNDGPFTLQMDTAKNGKADDVFFENYMLQVTLTLDAGKYQNIQAGDGTVANAGQNKQVTYTVMPGKEETLTLKADVSDFEMEAIEISAVPASMPVEDPDTDEMTNEMKSLTDATEEIDSGVNDLKQGIAELNNGAQKLQSGSADYQSGITELNSGTSELVNASKQINQSLTEMNQSLQNNHSKEMNVDELKKMASGLHEIASGLQETANSISNLNENYGDAYSQLDQAMQKIPDYQIESEDIQKLQQTDADQEVIDQLVETYKSARKAKQTYNTVTDAFDAVESTLTTVESSLKEMATSLETMANELGTALEQMTMTESMNQLQEGISKLSSNYKDFHAGLVDYTNGVSQLSSSYQELHNGINDVSDGTAELNNGAGELQQGTSELAESTSNLPDQMQDEIDEMMNQYDKSDFEPVSFVSSKNKKINNVQFVIKTQSITKDEEEKQETQQTEEKGFWDRLFDLFR</sequence>
<protein>
    <submittedName>
        <fullName evidence="2">X-X-X-Leu-X-X-Gly heptad repeat-containing protein</fullName>
    </submittedName>
</protein>
<dbReference type="eggNOG" id="COG1511">
    <property type="taxonomic scope" value="Bacteria"/>
</dbReference>
<keyword evidence="3" id="KW-1185">Reference proteome</keyword>
<dbReference type="EMBL" id="APML01000069">
    <property type="protein sequence ID" value="ENH95904.1"/>
    <property type="molecule type" value="Genomic_DNA"/>
</dbReference>
<dbReference type="SUPFAM" id="SSF58104">
    <property type="entry name" value="Methyl-accepting chemotaxis protein (MCP) signaling domain"/>
    <property type="match status" value="1"/>
</dbReference>
<dbReference type="AlphaFoldDB" id="N4W9H1"/>
<reference evidence="2 3" key="1">
    <citation type="submission" date="2013-03" db="EMBL/GenBank/DDBJ databases">
        <title>Draft genome sequence of Gracibacillus halophilus YIM-C55.5, a moderately halophilic and thermophilic organism from the Xiaochaidamu salt lake.</title>
        <authorList>
            <person name="Sugumar T."/>
            <person name="Polireddy D.R."/>
            <person name="Antony A."/>
            <person name="Madhava Y.R."/>
            <person name="Sivakumar N."/>
        </authorList>
    </citation>
    <scope>NUCLEOTIDE SEQUENCE [LARGE SCALE GENOMIC DNA]</scope>
    <source>
        <strain evidence="2 3">YIM-C55.5</strain>
    </source>
</reference>
<dbReference type="Proteomes" id="UP000012283">
    <property type="component" value="Unassembled WGS sequence"/>
</dbReference>
<dbReference type="InterPro" id="IPR023908">
    <property type="entry name" value="xxxLxxG_rpt"/>
</dbReference>
<dbReference type="PATRIC" id="fig|1308866.3.peg.2728"/>
<evidence type="ECO:0000313" key="3">
    <source>
        <dbReference type="Proteomes" id="UP000012283"/>
    </source>
</evidence>
<dbReference type="RefSeq" id="WP_003473253.1">
    <property type="nucleotide sequence ID" value="NZ_APML01000069.1"/>
</dbReference>
<comment type="caution">
    <text evidence="2">The sequence shown here is derived from an EMBL/GenBank/DDBJ whole genome shotgun (WGS) entry which is preliminary data.</text>
</comment>
<dbReference type="STRING" id="1308866.J416_13509"/>
<evidence type="ECO:0000313" key="2">
    <source>
        <dbReference type="EMBL" id="ENH95904.1"/>
    </source>
</evidence>
<dbReference type="Gene3D" id="1.10.287.950">
    <property type="entry name" value="Methyl-accepting chemotaxis protein"/>
    <property type="match status" value="2"/>
</dbReference>